<evidence type="ECO:0000313" key="10">
    <source>
        <dbReference type="EMBL" id="KAK1750315.1"/>
    </source>
</evidence>
<keyword evidence="7 8" id="KW-0472">Membrane</keyword>
<dbReference type="Pfam" id="PF03151">
    <property type="entry name" value="TPT"/>
    <property type="match status" value="1"/>
</dbReference>
<evidence type="ECO:0000313" key="11">
    <source>
        <dbReference type="Proteomes" id="UP001239445"/>
    </source>
</evidence>
<organism evidence="10 11">
    <name type="scientific">Echria macrotheca</name>
    <dbReference type="NCBI Taxonomy" id="438768"/>
    <lineage>
        <taxon>Eukaryota</taxon>
        <taxon>Fungi</taxon>
        <taxon>Dikarya</taxon>
        <taxon>Ascomycota</taxon>
        <taxon>Pezizomycotina</taxon>
        <taxon>Sordariomycetes</taxon>
        <taxon>Sordariomycetidae</taxon>
        <taxon>Sordariales</taxon>
        <taxon>Schizotheciaceae</taxon>
        <taxon>Echria</taxon>
    </lineage>
</organism>
<evidence type="ECO:0000256" key="6">
    <source>
        <dbReference type="ARBA" id="ARBA00022989"/>
    </source>
</evidence>
<dbReference type="InterPro" id="IPR050186">
    <property type="entry name" value="TPT_transporter"/>
</dbReference>
<comment type="subunit">
    <text evidence="4">Homooligomer.</text>
</comment>
<evidence type="ECO:0000256" key="3">
    <source>
        <dbReference type="ARBA" id="ARBA00010425"/>
    </source>
</evidence>
<evidence type="ECO:0000256" key="2">
    <source>
        <dbReference type="ARBA" id="ARBA00004477"/>
    </source>
</evidence>
<dbReference type="Proteomes" id="UP001239445">
    <property type="component" value="Unassembled WGS sequence"/>
</dbReference>
<reference evidence="10" key="1">
    <citation type="submission" date="2023-06" db="EMBL/GenBank/DDBJ databases">
        <title>Genome-scale phylogeny and comparative genomics of the fungal order Sordariales.</title>
        <authorList>
            <consortium name="Lawrence Berkeley National Laboratory"/>
            <person name="Hensen N."/>
            <person name="Bonometti L."/>
            <person name="Westerberg I."/>
            <person name="Brannstrom I.O."/>
            <person name="Guillou S."/>
            <person name="Cros-Aarteil S."/>
            <person name="Calhoun S."/>
            <person name="Haridas S."/>
            <person name="Kuo A."/>
            <person name="Mondo S."/>
            <person name="Pangilinan J."/>
            <person name="Riley R."/>
            <person name="Labutti K."/>
            <person name="Andreopoulos B."/>
            <person name="Lipzen A."/>
            <person name="Chen C."/>
            <person name="Yanf M."/>
            <person name="Daum C."/>
            <person name="Ng V."/>
            <person name="Clum A."/>
            <person name="Steindorff A."/>
            <person name="Ohm R."/>
            <person name="Martin F."/>
            <person name="Silar P."/>
            <person name="Natvig D."/>
            <person name="Lalanne C."/>
            <person name="Gautier V."/>
            <person name="Ament-Velasquez S.L."/>
            <person name="Kruys A."/>
            <person name="Hutchinson M.I."/>
            <person name="Powell A.J."/>
            <person name="Barry K."/>
            <person name="Miller A.N."/>
            <person name="Grigoriev I.V."/>
            <person name="Debuchy R."/>
            <person name="Gladieux P."/>
            <person name="Thoren M.H."/>
            <person name="Johannesson H."/>
        </authorList>
    </citation>
    <scope>NUCLEOTIDE SEQUENCE</scope>
    <source>
        <strain evidence="10">PSN4</strain>
    </source>
</reference>
<proteinExistence type="inferred from homology"/>
<feature type="domain" description="Sugar phosphate transporter" evidence="9">
    <location>
        <begin position="48"/>
        <end position="331"/>
    </location>
</feature>
<dbReference type="GO" id="GO:0005789">
    <property type="term" value="C:endoplasmic reticulum membrane"/>
    <property type="evidence" value="ECO:0007669"/>
    <property type="project" value="UniProtKB-SubCell"/>
</dbReference>
<comment type="subcellular location">
    <subcellularLocation>
        <location evidence="2">Endoplasmic reticulum membrane</location>
        <topology evidence="2">Multi-pass membrane protein</topology>
    </subcellularLocation>
</comment>
<feature type="transmembrane region" description="Helical" evidence="8">
    <location>
        <begin position="72"/>
        <end position="93"/>
    </location>
</feature>
<accession>A0AAJ0F6N2</accession>
<sequence length="344" mass="37500">MASSGVKKEKPDDLEAQLALLGPRLPYSPPASPLVESEYRVSGWTKLSYLAFYFLCNISLTIYNKLILGQFAYPWLLTALHAGSASLGCYGLLMKGQFTLTKLNYQQNIVLVLFSILFTVNIATSNVSLAMVSIPFHQIMRSTCPVFAVLIYRIRYKRTYSNETYLSLIPVVLGVGLTTYGDYYFTTAGFFLTLLGVILAVIKTVATNRIMTGALALSPLETLLRMSPLAFVQAIICAMLSGELSRFARANPNGPSRMMILALAGNGLLAFMLNVSSFSTNKVAGALTMTVCGNIKQCLTVLLGIVLFGVEVGFLNGLGMFIALVGAAWYSLVELRAKASWAFY</sequence>
<protein>
    <submittedName>
        <fullName evidence="10">Triose-phosphate transporter family-domain-containing protein</fullName>
    </submittedName>
</protein>
<feature type="transmembrane region" description="Helical" evidence="8">
    <location>
        <begin position="105"/>
        <end position="123"/>
    </location>
</feature>
<comment type="caution">
    <text evidence="10">The sequence shown here is derived from an EMBL/GenBank/DDBJ whole genome shotgun (WGS) entry which is preliminary data.</text>
</comment>
<dbReference type="PANTHER" id="PTHR11132">
    <property type="entry name" value="SOLUTE CARRIER FAMILY 35"/>
    <property type="match status" value="1"/>
</dbReference>
<evidence type="ECO:0000256" key="8">
    <source>
        <dbReference type="SAM" id="Phobius"/>
    </source>
</evidence>
<gene>
    <name evidence="10" type="ORF">QBC47DRAFT_439120</name>
</gene>
<dbReference type="AlphaFoldDB" id="A0AAJ0F6N2"/>
<evidence type="ECO:0000256" key="4">
    <source>
        <dbReference type="ARBA" id="ARBA00011182"/>
    </source>
</evidence>
<evidence type="ECO:0000256" key="7">
    <source>
        <dbReference type="ARBA" id="ARBA00023136"/>
    </source>
</evidence>
<dbReference type="InterPro" id="IPR004853">
    <property type="entry name" value="Sugar_P_trans_dom"/>
</dbReference>
<keyword evidence="11" id="KW-1185">Reference proteome</keyword>
<feature type="transmembrane region" description="Helical" evidence="8">
    <location>
        <begin position="256"/>
        <end position="275"/>
    </location>
</feature>
<feature type="transmembrane region" description="Helical" evidence="8">
    <location>
        <begin position="187"/>
        <end position="206"/>
    </location>
</feature>
<keyword evidence="5 8" id="KW-0812">Transmembrane</keyword>
<feature type="transmembrane region" description="Helical" evidence="8">
    <location>
        <begin position="314"/>
        <end position="333"/>
    </location>
</feature>
<dbReference type="EMBL" id="MU839848">
    <property type="protein sequence ID" value="KAK1750315.1"/>
    <property type="molecule type" value="Genomic_DNA"/>
</dbReference>
<evidence type="ECO:0000256" key="1">
    <source>
        <dbReference type="ARBA" id="ARBA00003420"/>
    </source>
</evidence>
<keyword evidence="6 8" id="KW-1133">Transmembrane helix</keyword>
<feature type="transmembrane region" description="Helical" evidence="8">
    <location>
        <begin position="164"/>
        <end position="181"/>
    </location>
</feature>
<comment type="similarity">
    <text evidence="3">Belongs to the TPT transporter family. SLC35D subfamily.</text>
</comment>
<evidence type="ECO:0000256" key="5">
    <source>
        <dbReference type="ARBA" id="ARBA00022692"/>
    </source>
</evidence>
<comment type="function">
    <text evidence="1">Involved in the import of GDP-mannose from the cytoplasm into the Golgi lumen.</text>
</comment>
<evidence type="ECO:0000259" key="9">
    <source>
        <dbReference type="Pfam" id="PF03151"/>
    </source>
</evidence>
<feature type="transmembrane region" description="Helical" evidence="8">
    <location>
        <begin position="226"/>
        <end position="244"/>
    </location>
</feature>
<name>A0AAJ0F6N2_9PEZI</name>